<evidence type="ECO:0000259" key="7">
    <source>
        <dbReference type="PROSITE" id="PS51754"/>
    </source>
</evidence>
<evidence type="ECO:0000256" key="6">
    <source>
        <dbReference type="RuleBase" id="RU367028"/>
    </source>
</evidence>
<keyword evidence="2 6" id="KW-0678">Repressor</keyword>
<dbReference type="NCBIfam" id="TIGR01568">
    <property type="entry name" value="A_thal_3678"/>
    <property type="match status" value="1"/>
</dbReference>
<evidence type="ECO:0000313" key="9">
    <source>
        <dbReference type="Proteomes" id="UP000306102"/>
    </source>
</evidence>
<organism evidence="8 9">
    <name type="scientific">Camellia sinensis var. sinensis</name>
    <name type="common">China tea</name>
    <dbReference type="NCBI Taxonomy" id="542762"/>
    <lineage>
        <taxon>Eukaryota</taxon>
        <taxon>Viridiplantae</taxon>
        <taxon>Streptophyta</taxon>
        <taxon>Embryophyta</taxon>
        <taxon>Tracheophyta</taxon>
        <taxon>Spermatophyta</taxon>
        <taxon>Magnoliopsida</taxon>
        <taxon>eudicotyledons</taxon>
        <taxon>Gunneridae</taxon>
        <taxon>Pentapetalae</taxon>
        <taxon>asterids</taxon>
        <taxon>Ericales</taxon>
        <taxon>Theaceae</taxon>
        <taxon>Camellia</taxon>
    </lineage>
</organism>
<dbReference type="AlphaFoldDB" id="A0A4S4E0B6"/>
<dbReference type="STRING" id="542762.A0A4S4E0B6"/>
<keyword evidence="9" id="KW-1185">Reference proteome</keyword>
<evidence type="ECO:0000256" key="5">
    <source>
        <dbReference type="ARBA" id="ARBA00023242"/>
    </source>
</evidence>
<comment type="function">
    <text evidence="6">Transcriptional repressor that regulates multiple aspects of plant growth and development.</text>
</comment>
<dbReference type="PANTHER" id="PTHR33057">
    <property type="entry name" value="TRANSCRIPTION REPRESSOR OFP7-RELATED"/>
    <property type="match status" value="1"/>
</dbReference>
<sequence>MTNRFKLRLSFPSFQFCRLKHRSSFPHIPCPATYHFSPINPKSFDISYSGFPEPPPSTPNLPLSKRHVSPAKIIPVDCGGCRSKSHHNNNTKSSPQYYYEEHQNKEKKTKASICISTSTTADRVWFSTEGSDYYNEETESFVSYSRSFDSSYEFDYSLETISESKKKKKKKKKKNFDVSLARMVVEGKLKGAFAVVKRSEDPKEDFKRSMMEMILEKEMVDAEDLEQLLQCFLSLNSRHHHAAIVGAFAEVWESLFCQSPDSRHVSMGH</sequence>
<dbReference type="InterPro" id="IPR006458">
    <property type="entry name" value="Ovate_C"/>
</dbReference>
<feature type="domain" description="OVATE" evidence="7">
    <location>
        <begin position="195"/>
        <end position="254"/>
    </location>
</feature>
<dbReference type="Proteomes" id="UP000306102">
    <property type="component" value="Unassembled WGS sequence"/>
</dbReference>
<gene>
    <name evidence="8" type="ORF">TEA_027404</name>
</gene>
<proteinExistence type="predicted"/>
<keyword evidence="4 6" id="KW-0804">Transcription</keyword>
<dbReference type="PANTHER" id="PTHR33057:SF219">
    <property type="entry name" value="TRANSCRIPTION REPRESSOR"/>
    <property type="match status" value="1"/>
</dbReference>
<dbReference type="InterPro" id="IPR038933">
    <property type="entry name" value="Ovate"/>
</dbReference>
<dbReference type="PROSITE" id="PS51754">
    <property type="entry name" value="OVATE"/>
    <property type="match status" value="1"/>
</dbReference>
<comment type="caution">
    <text evidence="8">The sequence shown here is derived from an EMBL/GenBank/DDBJ whole genome shotgun (WGS) entry which is preliminary data.</text>
</comment>
<evidence type="ECO:0000256" key="1">
    <source>
        <dbReference type="ARBA" id="ARBA00004123"/>
    </source>
</evidence>
<dbReference type="Pfam" id="PF04844">
    <property type="entry name" value="Ovate"/>
    <property type="match status" value="1"/>
</dbReference>
<reference evidence="8 9" key="1">
    <citation type="journal article" date="2018" name="Proc. Natl. Acad. Sci. U.S.A.">
        <title>Draft genome sequence of Camellia sinensis var. sinensis provides insights into the evolution of the tea genome and tea quality.</title>
        <authorList>
            <person name="Wei C."/>
            <person name="Yang H."/>
            <person name="Wang S."/>
            <person name="Zhao J."/>
            <person name="Liu C."/>
            <person name="Gao L."/>
            <person name="Xia E."/>
            <person name="Lu Y."/>
            <person name="Tai Y."/>
            <person name="She G."/>
            <person name="Sun J."/>
            <person name="Cao H."/>
            <person name="Tong W."/>
            <person name="Gao Q."/>
            <person name="Li Y."/>
            <person name="Deng W."/>
            <person name="Jiang X."/>
            <person name="Wang W."/>
            <person name="Chen Q."/>
            <person name="Zhang S."/>
            <person name="Li H."/>
            <person name="Wu J."/>
            <person name="Wang P."/>
            <person name="Li P."/>
            <person name="Shi C."/>
            <person name="Zheng F."/>
            <person name="Jian J."/>
            <person name="Huang B."/>
            <person name="Shan D."/>
            <person name="Shi M."/>
            <person name="Fang C."/>
            <person name="Yue Y."/>
            <person name="Li F."/>
            <person name="Li D."/>
            <person name="Wei S."/>
            <person name="Han B."/>
            <person name="Jiang C."/>
            <person name="Yin Y."/>
            <person name="Xia T."/>
            <person name="Zhang Z."/>
            <person name="Bennetzen J.L."/>
            <person name="Zhao S."/>
            <person name="Wan X."/>
        </authorList>
    </citation>
    <scope>NUCLEOTIDE SEQUENCE [LARGE SCALE GENOMIC DNA]</scope>
    <source>
        <strain evidence="9">cv. Shuchazao</strain>
        <tissue evidence="8">Leaf</tissue>
    </source>
</reference>
<evidence type="ECO:0000256" key="2">
    <source>
        <dbReference type="ARBA" id="ARBA00022491"/>
    </source>
</evidence>
<dbReference type="GO" id="GO:0045892">
    <property type="term" value="P:negative regulation of DNA-templated transcription"/>
    <property type="evidence" value="ECO:0007669"/>
    <property type="project" value="UniProtKB-UniRule"/>
</dbReference>
<keyword evidence="5 6" id="KW-0539">Nucleus</keyword>
<dbReference type="EMBL" id="SDRB02008666">
    <property type="protein sequence ID" value="THG09218.1"/>
    <property type="molecule type" value="Genomic_DNA"/>
</dbReference>
<evidence type="ECO:0000256" key="3">
    <source>
        <dbReference type="ARBA" id="ARBA00023015"/>
    </source>
</evidence>
<accession>A0A4S4E0B6</accession>
<evidence type="ECO:0000256" key="4">
    <source>
        <dbReference type="ARBA" id="ARBA00023163"/>
    </source>
</evidence>
<dbReference type="GO" id="GO:0005634">
    <property type="term" value="C:nucleus"/>
    <property type="evidence" value="ECO:0007669"/>
    <property type="project" value="UniProtKB-SubCell"/>
</dbReference>
<name>A0A4S4E0B6_CAMSN</name>
<protein>
    <recommendedName>
        <fullName evidence="6">Transcription repressor</fullName>
    </recommendedName>
    <alternativeName>
        <fullName evidence="6">Ovate family protein</fullName>
    </alternativeName>
</protein>
<evidence type="ECO:0000313" key="8">
    <source>
        <dbReference type="EMBL" id="THG09218.1"/>
    </source>
</evidence>
<comment type="subcellular location">
    <subcellularLocation>
        <location evidence="1 6">Nucleus</location>
    </subcellularLocation>
</comment>
<keyword evidence="3 6" id="KW-0805">Transcription regulation</keyword>